<evidence type="ECO:0000313" key="7">
    <source>
        <dbReference type="EMBL" id="BAQ45164.1"/>
    </source>
</evidence>
<dbReference type="AlphaFoldDB" id="A0A0C6FJ68"/>
<dbReference type="RefSeq" id="WP_060846542.1">
    <property type="nucleotide sequence ID" value="NZ_AP014704.1"/>
</dbReference>
<dbReference type="Pfam" id="PF00933">
    <property type="entry name" value="Glyco_hydro_3"/>
    <property type="match status" value="1"/>
</dbReference>
<feature type="domain" description="Glycoside hydrolase family 3 N-terminal" evidence="6">
    <location>
        <begin position="30"/>
        <end position="295"/>
    </location>
</feature>
<reference evidence="8" key="2">
    <citation type="submission" date="2015-01" db="EMBL/GenBank/DDBJ databases">
        <title>Complete genome sequence of Methylobacterium aquaticum strain 22A.</title>
        <authorList>
            <person name="Tani A."/>
            <person name="Ogura Y."/>
            <person name="Hayashi T."/>
        </authorList>
    </citation>
    <scope>NUCLEOTIDE SEQUENCE [LARGE SCALE GENOMIC DNA]</scope>
    <source>
        <strain evidence="8">MA-22A</strain>
    </source>
</reference>
<name>A0A0C6FJ68_9HYPH</name>
<dbReference type="PROSITE" id="PS00775">
    <property type="entry name" value="GLYCOSYL_HYDROL_F3"/>
    <property type="match status" value="1"/>
</dbReference>
<proteinExistence type="inferred from homology"/>
<dbReference type="PANTHER" id="PTHR30480:SF13">
    <property type="entry name" value="BETA-HEXOSAMINIDASE"/>
    <property type="match status" value="1"/>
</dbReference>
<dbReference type="Proteomes" id="UP000061432">
    <property type="component" value="Chromosome"/>
</dbReference>
<dbReference type="GO" id="GO:0005975">
    <property type="term" value="P:carbohydrate metabolic process"/>
    <property type="evidence" value="ECO:0007669"/>
    <property type="project" value="InterPro"/>
</dbReference>
<dbReference type="GO" id="GO:0009254">
    <property type="term" value="P:peptidoglycan turnover"/>
    <property type="evidence" value="ECO:0007669"/>
    <property type="project" value="TreeGrafter"/>
</dbReference>
<dbReference type="KEGG" id="maqu:Maq22A_c09350"/>
<evidence type="ECO:0000259" key="6">
    <source>
        <dbReference type="Pfam" id="PF00933"/>
    </source>
</evidence>
<accession>A0A0C6FJ68</accession>
<protein>
    <recommendedName>
        <fullName evidence="3">beta-N-acetylhexosaminidase</fullName>
        <ecNumber evidence="3">3.2.1.52</ecNumber>
    </recommendedName>
</protein>
<dbReference type="EC" id="3.2.1.52" evidence="3"/>
<dbReference type="InterPro" id="IPR036962">
    <property type="entry name" value="Glyco_hydro_3_N_sf"/>
</dbReference>
<dbReference type="InterPro" id="IPR019800">
    <property type="entry name" value="Glyco_hydro_3_AS"/>
</dbReference>
<dbReference type="GO" id="GO:0004563">
    <property type="term" value="F:beta-N-acetylhexosaminidase activity"/>
    <property type="evidence" value="ECO:0007669"/>
    <property type="project" value="UniProtKB-EC"/>
</dbReference>
<dbReference type="PANTHER" id="PTHR30480">
    <property type="entry name" value="BETA-HEXOSAMINIDASE-RELATED"/>
    <property type="match status" value="1"/>
</dbReference>
<dbReference type="Gene3D" id="3.20.20.300">
    <property type="entry name" value="Glycoside hydrolase, family 3, N-terminal domain"/>
    <property type="match status" value="1"/>
</dbReference>
<keyword evidence="4" id="KW-0378">Hydrolase</keyword>
<evidence type="ECO:0000313" key="8">
    <source>
        <dbReference type="Proteomes" id="UP000061432"/>
    </source>
</evidence>
<evidence type="ECO:0000256" key="5">
    <source>
        <dbReference type="ARBA" id="ARBA00023295"/>
    </source>
</evidence>
<evidence type="ECO:0000256" key="4">
    <source>
        <dbReference type="ARBA" id="ARBA00022801"/>
    </source>
</evidence>
<gene>
    <name evidence="7" type="primary">bglX</name>
    <name evidence="7" type="ORF">Maq22A_c09350</name>
</gene>
<dbReference type="PATRIC" id="fig|270351.10.peg.1793"/>
<sequence>MTSLALILGCAGPVLSADEAAFFRAAQPWGFILFKRNIESPEQVRALTEALRETVGRADAPVLIDQEGGRVQRMTRPHWNAYPAGRTYLRAGGPENGPALAHLGARLMAHDLAAVGINVDCAPVLDVPVPGAHDVIGDRAYGTEPGVVAAFGRAVAEGLMAGGVLPVMKHVPGHGRAGADSHHALPVVEASLAELDAHDFQPFRALADLPMAMSAHVVFRALDPENPATTSATVIREIVRGRIGFDGLLMTDDLSMNALAGGFRDRAAAAFRAGCDVGLHCNGVRAEMEEVVAAAPVLAGEALRRAEAALARLTPDTASFDPAEARARLDAGLAAAA</sequence>
<dbReference type="InterPro" id="IPR017853">
    <property type="entry name" value="GH"/>
</dbReference>
<organism evidence="7 8">
    <name type="scientific">Methylobacterium aquaticum</name>
    <dbReference type="NCBI Taxonomy" id="270351"/>
    <lineage>
        <taxon>Bacteria</taxon>
        <taxon>Pseudomonadati</taxon>
        <taxon>Pseudomonadota</taxon>
        <taxon>Alphaproteobacteria</taxon>
        <taxon>Hyphomicrobiales</taxon>
        <taxon>Methylobacteriaceae</taxon>
        <taxon>Methylobacterium</taxon>
    </lineage>
</organism>
<dbReference type="EMBL" id="AP014704">
    <property type="protein sequence ID" value="BAQ45164.1"/>
    <property type="molecule type" value="Genomic_DNA"/>
</dbReference>
<comment type="similarity">
    <text evidence="2">Belongs to the glycosyl hydrolase 3 family.</text>
</comment>
<dbReference type="SUPFAM" id="SSF51445">
    <property type="entry name" value="(Trans)glycosidases"/>
    <property type="match status" value="1"/>
</dbReference>
<dbReference type="NCBIfam" id="NF003740">
    <property type="entry name" value="PRK05337.1"/>
    <property type="match status" value="1"/>
</dbReference>
<reference evidence="7 8" key="1">
    <citation type="journal article" date="2015" name="Genome Announc.">
        <title>Complete Genome Sequence of Methylobacterium aquaticum Strain 22A, Isolated from Racomitrium japonicum Moss.</title>
        <authorList>
            <person name="Tani A."/>
            <person name="Ogura Y."/>
            <person name="Hayashi T."/>
            <person name="Kimbara K."/>
        </authorList>
    </citation>
    <scope>NUCLEOTIDE SEQUENCE [LARGE SCALE GENOMIC DNA]</scope>
    <source>
        <strain evidence="7 8">MA-22A</strain>
    </source>
</reference>
<dbReference type="InterPro" id="IPR050226">
    <property type="entry name" value="NagZ_Beta-hexosaminidase"/>
</dbReference>
<evidence type="ECO:0000256" key="2">
    <source>
        <dbReference type="ARBA" id="ARBA00005336"/>
    </source>
</evidence>
<comment type="catalytic activity">
    <reaction evidence="1">
        <text>Hydrolysis of terminal non-reducing N-acetyl-D-hexosamine residues in N-acetyl-beta-D-hexosaminides.</text>
        <dbReference type="EC" id="3.2.1.52"/>
    </reaction>
</comment>
<keyword evidence="5" id="KW-0326">Glycosidase</keyword>
<evidence type="ECO:0000256" key="1">
    <source>
        <dbReference type="ARBA" id="ARBA00001231"/>
    </source>
</evidence>
<dbReference type="InterPro" id="IPR001764">
    <property type="entry name" value="Glyco_hydro_3_N"/>
</dbReference>
<evidence type="ECO:0000256" key="3">
    <source>
        <dbReference type="ARBA" id="ARBA00012663"/>
    </source>
</evidence>
<dbReference type="OrthoDB" id="9786661at2"/>
<dbReference type="STRING" id="270351.Maq22A_c09350"/>